<proteinExistence type="predicted"/>
<dbReference type="Proteomes" id="UP000179536">
    <property type="component" value="Unassembled WGS sequence"/>
</dbReference>
<evidence type="ECO:0000313" key="4">
    <source>
        <dbReference type="Proteomes" id="UP000179454"/>
    </source>
</evidence>
<evidence type="ECO:0008006" key="6">
    <source>
        <dbReference type="Google" id="ProtNLM"/>
    </source>
</evidence>
<evidence type="ECO:0000313" key="2">
    <source>
        <dbReference type="EMBL" id="MUO45292.1"/>
    </source>
</evidence>
<accession>A0ABD6HFK7</accession>
<comment type="caution">
    <text evidence="3">The sequence shown here is derived from an EMBL/GenBank/DDBJ whole genome shotgun (WGS) entry which is preliminary data.</text>
</comment>
<organism evidence="3 5">
    <name type="scientific">Agrobacterium vitis</name>
    <name type="common">Rhizobium vitis</name>
    <dbReference type="NCBI Taxonomy" id="373"/>
    <lineage>
        <taxon>Bacteria</taxon>
        <taxon>Pseudomonadati</taxon>
        <taxon>Pseudomonadota</taxon>
        <taxon>Alphaproteobacteria</taxon>
        <taxon>Hyphomicrobiales</taxon>
        <taxon>Rhizobiaceae</taxon>
        <taxon>Rhizobium/Agrobacterium group</taxon>
        <taxon>Agrobacterium</taxon>
    </lineage>
</organism>
<dbReference type="EMBL" id="MBFE02000033">
    <property type="protein sequence ID" value="MUO45292.1"/>
    <property type="molecule type" value="Genomic_DNA"/>
</dbReference>
<feature type="region of interest" description="Disordered" evidence="1">
    <location>
        <begin position="39"/>
        <end position="58"/>
    </location>
</feature>
<keyword evidence="4" id="KW-1185">Reference proteome</keyword>
<evidence type="ECO:0000256" key="1">
    <source>
        <dbReference type="SAM" id="MobiDB-lite"/>
    </source>
</evidence>
<reference evidence="4 5" key="1">
    <citation type="submission" date="2019-11" db="EMBL/GenBank/DDBJ databases">
        <title>Whole-genome sequencing of Allorhizobium vitis.</title>
        <authorList>
            <person name="Gan H.M."/>
            <person name="Savka M.A."/>
        </authorList>
    </citation>
    <scope>NUCLEOTIDE SEQUENCE [LARGE SCALE GENOMIC DNA]</scope>
    <source>
        <strain evidence="3 5">RF2/1</strain>
        <strain evidence="2 4">T1/7</strain>
    </source>
</reference>
<protein>
    <recommendedName>
        <fullName evidence="6">Lipoprotein</fullName>
    </recommendedName>
</protein>
<evidence type="ECO:0000313" key="3">
    <source>
        <dbReference type="EMBL" id="MUP13218.1"/>
    </source>
</evidence>
<sequence length="85" mass="8846">MALVALAATASGCSTNAETPPVVKTVYVERDVPAAAKLPCDPPVPLPDRRLSEPESASYWGKDRTALRACEARRAAAVSGGTHAQ</sequence>
<evidence type="ECO:0000313" key="5">
    <source>
        <dbReference type="Proteomes" id="UP000179536"/>
    </source>
</evidence>
<dbReference type="Proteomes" id="UP000179454">
    <property type="component" value="Unassembled WGS sequence"/>
</dbReference>
<gene>
    <name evidence="3" type="ORF">BBK91_025600</name>
    <name evidence="2" type="ORF">BBL17_026335</name>
</gene>
<name>A0ABD6HFK7_AGRVI</name>
<dbReference type="AlphaFoldDB" id="A0ABD6HFK7"/>
<dbReference type="EMBL" id="MBFA02000028">
    <property type="protein sequence ID" value="MUP13218.1"/>
    <property type="molecule type" value="Genomic_DNA"/>
</dbReference>